<proteinExistence type="inferred from homology"/>
<evidence type="ECO:0000256" key="2">
    <source>
        <dbReference type="ARBA" id="ARBA00005582"/>
    </source>
</evidence>
<dbReference type="AlphaFoldDB" id="A0AAW8DLR1"/>
<comment type="catalytic activity">
    <reaction evidence="19">
        <text>O(6)-methyl-dGTP + H2O = O(6)-methyl-dGMP + diphosphate + H(+)</text>
        <dbReference type="Rhea" id="RHEA:67600"/>
        <dbReference type="ChEBI" id="CHEBI:15377"/>
        <dbReference type="ChEBI" id="CHEBI:15378"/>
        <dbReference type="ChEBI" id="CHEBI:33019"/>
        <dbReference type="ChEBI" id="CHEBI:169974"/>
        <dbReference type="ChEBI" id="CHEBI:169975"/>
    </reaction>
    <physiologicalReaction direction="left-to-right" evidence="19">
        <dbReference type="Rhea" id="RHEA:67601"/>
    </physiologicalReaction>
</comment>
<dbReference type="Proteomes" id="UP001230951">
    <property type="component" value="Unassembled WGS sequence"/>
</dbReference>
<evidence type="ECO:0000256" key="20">
    <source>
        <dbReference type="ARBA" id="ARBA00049032"/>
    </source>
</evidence>
<evidence type="ECO:0000256" key="16">
    <source>
        <dbReference type="ARBA" id="ARBA00031927"/>
    </source>
</evidence>
<evidence type="ECO:0000256" key="13">
    <source>
        <dbReference type="ARBA" id="ARBA00029673"/>
    </source>
</evidence>
<evidence type="ECO:0000313" key="24">
    <source>
        <dbReference type="EMBL" id="MDQ0183329.1"/>
    </source>
</evidence>
<reference evidence="23 25" key="1">
    <citation type="submission" date="2023-07" db="EMBL/GenBank/DDBJ databases">
        <title>Sorghum-associated microbial communities from plants grown in Nebraska, USA.</title>
        <authorList>
            <person name="Schachtman D."/>
        </authorList>
    </citation>
    <scope>NUCLEOTIDE SEQUENCE</scope>
    <source>
        <strain evidence="23">DS1006</strain>
        <strain evidence="24 25">DS1016</strain>
    </source>
</reference>
<dbReference type="Gene3D" id="3.90.79.10">
    <property type="entry name" value="Nucleoside Triphosphate Pyrophosphohydrolase"/>
    <property type="match status" value="1"/>
</dbReference>
<dbReference type="GO" id="GO:0042262">
    <property type="term" value="P:DNA protection"/>
    <property type="evidence" value="ECO:0007669"/>
    <property type="project" value="InterPro"/>
</dbReference>
<feature type="domain" description="Nudix hydrolase" evidence="22">
    <location>
        <begin position="2"/>
        <end position="135"/>
    </location>
</feature>
<evidence type="ECO:0000256" key="17">
    <source>
        <dbReference type="ARBA" id="ARBA00032071"/>
    </source>
</evidence>
<dbReference type="GO" id="GO:0008828">
    <property type="term" value="F:dATP diphosphatase activity"/>
    <property type="evidence" value="ECO:0007669"/>
    <property type="project" value="UniProtKB-EC"/>
</dbReference>
<evidence type="ECO:0000256" key="8">
    <source>
        <dbReference type="ARBA" id="ARBA00024459"/>
    </source>
</evidence>
<keyword evidence="4" id="KW-0479">Metal-binding</keyword>
<evidence type="ECO:0000256" key="4">
    <source>
        <dbReference type="ARBA" id="ARBA00022723"/>
    </source>
</evidence>
<dbReference type="EC" id="3.6.1.56" evidence="11"/>
<evidence type="ECO:0000259" key="22">
    <source>
        <dbReference type="PROSITE" id="PS51462"/>
    </source>
</evidence>
<comment type="function">
    <text evidence="21">Oxidized purine nucleoside triphosphate hydrolase which is a prominent sanitizer of the oxidized nucleotide pool. Catalyzes the hydrolysis of 2-oxo-dATP (2-hydroxy-dATP) into 2-oxo-dAMP. Also has a significant hydrolase activity toward 2-oxo-ATP, 8-oxo-dGTP and 8-oxo-dATP. Through the hydrolysis of oxidized purine nucleoside triphosphates, prevents their incorporation into DNA and the subsequent transversions A:T to C:G and G:C to T:A. Also catalyzes the hydrolysis of methylated purine nucleoside triphosphate preventing their integration into DNA. Through this antimutagenic activity protects cells from oxidative stress.</text>
</comment>
<evidence type="ECO:0000256" key="9">
    <source>
        <dbReference type="ARBA" id="ARBA00024486"/>
    </source>
</evidence>
<dbReference type="GO" id="GO:0008413">
    <property type="term" value="F:8-oxo-7,8-dihydroguanosine triphosphate pyrophosphatase activity"/>
    <property type="evidence" value="ECO:0007669"/>
    <property type="project" value="InterPro"/>
</dbReference>
<evidence type="ECO:0000256" key="18">
    <source>
        <dbReference type="ARBA" id="ARBA00048002"/>
    </source>
</evidence>
<accession>A0AAW8DLR1</accession>
<dbReference type="PANTHER" id="PTHR43758:SF2">
    <property type="entry name" value="OXIDIZED PURINE NUCLEOSIDE TRIPHOSPHATE HYDROLASE"/>
    <property type="match status" value="1"/>
</dbReference>
<dbReference type="GO" id="GO:0046872">
    <property type="term" value="F:metal ion binding"/>
    <property type="evidence" value="ECO:0007669"/>
    <property type="project" value="UniProtKB-KW"/>
</dbReference>
<dbReference type="PRINTS" id="PR01403">
    <property type="entry name" value="8OXTPHPHTASE"/>
</dbReference>
<dbReference type="Pfam" id="PF00293">
    <property type="entry name" value="NUDIX"/>
    <property type="match status" value="1"/>
</dbReference>
<evidence type="ECO:0000256" key="19">
    <source>
        <dbReference type="ARBA" id="ARBA00048894"/>
    </source>
</evidence>
<comment type="catalytic activity">
    <reaction evidence="18">
        <text>N(6)-methyl-ATP + H2O = N(6)-methyl-AMP + diphosphate + H(+)</text>
        <dbReference type="Rhea" id="RHEA:67608"/>
        <dbReference type="ChEBI" id="CHEBI:15377"/>
        <dbReference type="ChEBI" id="CHEBI:15378"/>
        <dbReference type="ChEBI" id="CHEBI:33019"/>
        <dbReference type="ChEBI" id="CHEBI:144842"/>
        <dbReference type="ChEBI" id="CHEBI:172873"/>
    </reaction>
    <physiologicalReaction direction="left-to-right" evidence="18">
        <dbReference type="Rhea" id="RHEA:67609"/>
    </physiologicalReaction>
</comment>
<comment type="catalytic activity">
    <reaction evidence="10">
        <text>2-oxo-ATP + H2O = 2-oxo-AMP + diphosphate + H(+)</text>
        <dbReference type="Rhea" id="RHEA:67392"/>
        <dbReference type="ChEBI" id="CHEBI:15377"/>
        <dbReference type="ChEBI" id="CHEBI:15378"/>
        <dbReference type="ChEBI" id="CHEBI:33019"/>
        <dbReference type="ChEBI" id="CHEBI:71395"/>
        <dbReference type="ChEBI" id="CHEBI:172878"/>
    </reaction>
    <physiologicalReaction direction="left-to-right" evidence="10">
        <dbReference type="Rhea" id="RHEA:67393"/>
    </physiologicalReaction>
</comment>
<comment type="catalytic activity">
    <reaction evidence="8">
        <text>2-oxo-dATP + H2O = 2-oxo-dAMP + diphosphate + H(+)</text>
        <dbReference type="Rhea" id="RHEA:31583"/>
        <dbReference type="ChEBI" id="CHEBI:15377"/>
        <dbReference type="ChEBI" id="CHEBI:15378"/>
        <dbReference type="ChEBI" id="CHEBI:33019"/>
        <dbReference type="ChEBI" id="CHEBI:63212"/>
        <dbReference type="ChEBI" id="CHEBI:77897"/>
        <dbReference type="EC" id="3.6.1.56"/>
    </reaction>
    <physiologicalReaction direction="left-to-right" evidence="8">
        <dbReference type="Rhea" id="RHEA:31584"/>
    </physiologicalReaction>
</comment>
<sequence>MTAAHVTLCFLLREVDGGREVLLGRKRTGFGKGKVVGVGGHVEEGETAVEAICREVREEVYVDVEPDDLVAAGTVDFVFPAKPEWNMFTTVFLSESWVGEPSESDEITPQWYPAEDLPVAHMWADAEHWLPAMMNGRRMDVRVVLADDNENVAEVFHADWNNDGAAAGGSARNWVPGL</sequence>
<name>A0AAW8DLR1_9MICC</name>
<evidence type="ECO:0000256" key="5">
    <source>
        <dbReference type="ARBA" id="ARBA00022801"/>
    </source>
</evidence>
<dbReference type="PROSITE" id="PS51462">
    <property type="entry name" value="NUDIX"/>
    <property type="match status" value="1"/>
</dbReference>
<evidence type="ECO:0000256" key="10">
    <source>
        <dbReference type="ARBA" id="ARBA00024596"/>
    </source>
</evidence>
<evidence type="ECO:0000313" key="25">
    <source>
        <dbReference type="Proteomes" id="UP001230951"/>
    </source>
</evidence>
<dbReference type="Proteomes" id="UP001242995">
    <property type="component" value="Unassembled WGS sequence"/>
</dbReference>
<evidence type="ECO:0000313" key="26">
    <source>
        <dbReference type="Proteomes" id="UP001242995"/>
    </source>
</evidence>
<dbReference type="PANTHER" id="PTHR43758">
    <property type="entry name" value="7,8-DIHYDRO-8-OXOGUANINE TRIPHOSPHATASE"/>
    <property type="match status" value="1"/>
</dbReference>
<comment type="caution">
    <text evidence="23">The sequence shown here is derived from an EMBL/GenBank/DDBJ whole genome shotgun (WGS) entry which is preliminary data.</text>
</comment>
<evidence type="ECO:0000313" key="23">
    <source>
        <dbReference type="EMBL" id="MDP9907059.1"/>
    </source>
</evidence>
<evidence type="ECO:0000256" key="7">
    <source>
        <dbReference type="ARBA" id="ARBA00024448"/>
    </source>
</evidence>
<dbReference type="GO" id="GO:0005737">
    <property type="term" value="C:cytoplasm"/>
    <property type="evidence" value="ECO:0007669"/>
    <property type="project" value="TreeGrafter"/>
</dbReference>
<evidence type="ECO:0000256" key="21">
    <source>
        <dbReference type="ARBA" id="ARBA00053094"/>
    </source>
</evidence>
<evidence type="ECO:0000256" key="3">
    <source>
        <dbReference type="ARBA" id="ARBA00011245"/>
    </source>
</evidence>
<protein>
    <recommendedName>
        <fullName evidence="12">Oxidized purine nucleoside triphosphate hydrolase</fullName>
        <ecNumber evidence="11">3.6.1.56</ecNumber>
    </recommendedName>
    <alternativeName>
        <fullName evidence="16">2-hydroxy-dATP diphosphatase</fullName>
    </alternativeName>
    <alternativeName>
        <fullName evidence="15">7,8-dihydro-8-oxoguanine triphosphatase</fullName>
    </alternativeName>
    <alternativeName>
        <fullName evidence="14">8-oxo-dGTPase</fullName>
    </alternativeName>
    <alternativeName>
        <fullName evidence="17">Methylated purine nucleoside triphosphate hydrolase</fullName>
    </alternativeName>
    <alternativeName>
        <fullName evidence="13">Nucleoside diphosphate-linked moiety X motif 1</fullName>
    </alternativeName>
</protein>
<evidence type="ECO:0000256" key="1">
    <source>
        <dbReference type="ARBA" id="ARBA00001946"/>
    </source>
</evidence>
<evidence type="ECO:0000256" key="11">
    <source>
        <dbReference type="ARBA" id="ARBA00026103"/>
    </source>
</evidence>
<comment type="catalytic activity">
    <reaction evidence="7">
        <text>8-oxo-dATP + H2O = 8-oxo-dAMP + diphosphate + H(+)</text>
        <dbReference type="Rhea" id="RHEA:65396"/>
        <dbReference type="ChEBI" id="CHEBI:15377"/>
        <dbReference type="ChEBI" id="CHEBI:15378"/>
        <dbReference type="ChEBI" id="CHEBI:33019"/>
        <dbReference type="ChEBI" id="CHEBI:71361"/>
        <dbReference type="ChEBI" id="CHEBI:172871"/>
    </reaction>
    <physiologicalReaction direction="left-to-right" evidence="7">
        <dbReference type="Rhea" id="RHEA:65397"/>
    </physiologicalReaction>
</comment>
<dbReference type="EMBL" id="JAUSTF010000023">
    <property type="protein sequence ID" value="MDQ0183329.1"/>
    <property type="molecule type" value="Genomic_DNA"/>
</dbReference>
<dbReference type="EMBL" id="JAUSRG010000017">
    <property type="protein sequence ID" value="MDP9907059.1"/>
    <property type="molecule type" value="Genomic_DNA"/>
</dbReference>
<comment type="cofactor">
    <cofactor evidence="1">
        <name>Mg(2+)</name>
        <dbReference type="ChEBI" id="CHEBI:18420"/>
    </cofactor>
</comment>
<evidence type="ECO:0000256" key="15">
    <source>
        <dbReference type="ARBA" id="ARBA00030682"/>
    </source>
</evidence>
<comment type="catalytic activity">
    <reaction evidence="9">
        <text>8-oxo-dGTP + H2O = 8-oxo-dGMP + diphosphate + H(+)</text>
        <dbReference type="Rhea" id="RHEA:31575"/>
        <dbReference type="ChEBI" id="CHEBI:15377"/>
        <dbReference type="ChEBI" id="CHEBI:15378"/>
        <dbReference type="ChEBI" id="CHEBI:33019"/>
        <dbReference type="ChEBI" id="CHEBI:63224"/>
        <dbReference type="ChEBI" id="CHEBI:77896"/>
    </reaction>
    <physiologicalReaction direction="left-to-right" evidence="9">
        <dbReference type="Rhea" id="RHEA:31576"/>
    </physiologicalReaction>
</comment>
<keyword evidence="25" id="KW-1185">Reference proteome</keyword>
<keyword evidence="5 23" id="KW-0378">Hydrolase</keyword>
<evidence type="ECO:0000256" key="14">
    <source>
        <dbReference type="ARBA" id="ARBA00030634"/>
    </source>
</evidence>
<dbReference type="InterPro" id="IPR000086">
    <property type="entry name" value="NUDIX_hydrolase_dom"/>
</dbReference>
<keyword evidence="6" id="KW-0460">Magnesium</keyword>
<evidence type="ECO:0000256" key="6">
    <source>
        <dbReference type="ARBA" id="ARBA00022842"/>
    </source>
</evidence>
<evidence type="ECO:0000256" key="12">
    <source>
        <dbReference type="ARBA" id="ARBA00026218"/>
    </source>
</evidence>
<comment type="catalytic activity">
    <reaction evidence="20">
        <text>N(6)-methyl-dATP + H2O = N(6)-methyl-dAMP + diphosphate + H(+)</text>
        <dbReference type="Rhea" id="RHEA:67604"/>
        <dbReference type="ChEBI" id="CHEBI:15377"/>
        <dbReference type="ChEBI" id="CHEBI:15378"/>
        <dbReference type="ChEBI" id="CHEBI:33019"/>
        <dbReference type="ChEBI" id="CHEBI:169976"/>
        <dbReference type="ChEBI" id="CHEBI:172872"/>
    </reaction>
    <physiologicalReaction direction="left-to-right" evidence="20">
        <dbReference type="Rhea" id="RHEA:67605"/>
    </physiologicalReaction>
</comment>
<organism evidence="23 26">
    <name type="scientific">Arthrobacter bambusae</name>
    <dbReference type="NCBI Taxonomy" id="1338426"/>
    <lineage>
        <taxon>Bacteria</taxon>
        <taxon>Bacillati</taxon>
        <taxon>Actinomycetota</taxon>
        <taxon>Actinomycetes</taxon>
        <taxon>Micrococcales</taxon>
        <taxon>Micrococcaceae</taxon>
        <taxon>Arthrobacter</taxon>
    </lineage>
</organism>
<dbReference type="RefSeq" id="WP_059389169.1">
    <property type="nucleotide sequence ID" value="NZ_JAUSRG010000017.1"/>
</dbReference>
<comment type="similarity">
    <text evidence="2">Belongs to the Nudix hydrolase family.</text>
</comment>
<gene>
    <name evidence="23" type="ORF">J2S90_004049</name>
    <name evidence="24" type="ORF">J2S93_004789</name>
</gene>
<dbReference type="InterPro" id="IPR003563">
    <property type="entry name" value="8ODP"/>
</dbReference>
<dbReference type="SUPFAM" id="SSF55811">
    <property type="entry name" value="Nudix"/>
    <property type="match status" value="1"/>
</dbReference>
<dbReference type="InterPro" id="IPR015797">
    <property type="entry name" value="NUDIX_hydrolase-like_dom_sf"/>
</dbReference>
<comment type="subunit">
    <text evidence="3">Monomer.</text>
</comment>